<proteinExistence type="predicted"/>
<reference evidence="1 2" key="1">
    <citation type="submission" date="2019-03" db="EMBL/GenBank/DDBJ databases">
        <title>First draft genome of Liparis tanakae, snailfish: a comprehensive survey of snailfish specific genes.</title>
        <authorList>
            <person name="Kim W."/>
            <person name="Song I."/>
            <person name="Jeong J.-H."/>
            <person name="Kim D."/>
            <person name="Kim S."/>
            <person name="Ryu S."/>
            <person name="Song J.Y."/>
            <person name="Lee S.K."/>
        </authorList>
    </citation>
    <scope>NUCLEOTIDE SEQUENCE [LARGE SCALE GENOMIC DNA]</scope>
    <source>
        <tissue evidence="1">Muscle</tissue>
    </source>
</reference>
<accession>A0A4Z2IHW0</accession>
<comment type="caution">
    <text evidence="1">The sequence shown here is derived from an EMBL/GenBank/DDBJ whole genome shotgun (WGS) entry which is preliminary data.</text>
</comment>
<protein>
    <submittedName>
        <fullName evidence="1">Uncharacterized protein</fullName>
    </submittedName>
</protein>
<dbReference type="EMBL" id="SRLO01000089">
    <property type="protein sequence ID" value="TNN76912.1"/>
    <property type="molecule type" value="Genomic_DNA"/>
</dbReference>
<sequence length="232" mass="25667">MPSLIWQPHLLNGLSSRHLLPGFDILKAKEGFLGNFQLRGHVGSYYAKADGLLDAMSMAICGINNPPCASLSLQQSLSSNGIHQTTIQSFADGNFLNRFCVKYGTYRFLGTSCFNMRGQSDRSAGYTTMRVRSLNLAASSASCRCSFKISYSLLVTLFSASVLDKLTISSSFSLFLSTDSYSSCCVRSDSRFTCSLYLDSIMSHLWKGPPTWLFQWLALASSASMEDRTFFF</sequence>
<evidence type="ECO:0000313" key="2">
    <source>
        <dbReference type="Proteomes" id="UP000314294"/>
    </source>
</evidence>
<name>A0A4Z2IHW0_9TELE</name>
<keyword evidence="2" id="KW-1185">Reference proteome</keyword>
<dbReference type="AlphaFoldDB" id="A0A4Z2IHW0"/>
<organism evidence="1 2">
    <name type="scientific">Liparis tanakae</name>
    <name type="common">Tanaka's snailfish</name>
    <dbReference type="NCBI Taxonomy" id="230148"/>
    <lineage>
        <taxon>Eukaryota</taxon>
        <taxon>Metazoa</taxon>
        <taxon>Chordata</taxon>
        <taxon>Craniata</taxon>
        <taxon>Vertebrata</taxon>
        <taxon>Euteleostomi</taxon>
        <taxon>Actinopterygii</taxon>
        <taxon>Neopterygii</taxon>
        <taxon>Teleostei</taxon>
        <taxon>Neoteleostei</taxon>
        <taxon>Acanthomorphata</taxon>
        <taxon>Eupercaria</taxon>
        <taxon>Perciformes</taxon>
        <taxon>Cottioidei</taxon>
        <taxon>Cottales</taxon>
        <taxon>Liparidae</taxon>
        <taxon>Liparis</taxon>
    </lineage>
</organism>
<evidence type="ECO:0000313" key="1">
    <source>
        <dbReference type="EMBL" id="TNN76912.1"/>
    </source>
</evidence>
<gene>
    <name evidence="1" type="ORF">EYF80_012965</name>
</gene>
<dbReference type="Proteomes" id="UP000314294">
    <property type="component" value="Unassembled WGS sequence"/>
</dbReference>